<reference evidence="3" key="1">
    <citation type="journal article" date="2006" name="Science">
        <title>Phytophthora genome sequences uncover evolutionary origins and mechanisms of pathogenesis.</title>
        <authorList>
            <person name="Tyler B.M."/>
            <person name="Tripathy S."/>
            <person name="Zhang X."/>
            <person name="Dehal P."/>
            <person name="Jiang R.H."/>
            <person name="Aerts A."/>
            <person name="Arredondo F.D."/>
            <person name="Baxter L."/>
            <person name="Bensasson D."/>
            <person name="Beynon J.L."/>
            <person name="Chapman J."/>
            <person name="Damasceno C.M."/>
            <person name="Dorrance A.E."/>
            <person name="Dou D."/>
            <person name="Dickerman A.W."/>
            <person name="Dubchak I.L."/>
            <person name="Garbelotto M."/>
            <person name="Gijzen M."/>
            <person name="Gordon S.G."/>
            <person name="Govers F."/>
            <person name="Grunwald N.J."/>
            <person name="Huang W."/>
            <person name="Ivors K.L."/>
            <person name="Jones R.W."/>
            <person name="Kamoun S."/>
            <person name="Krampis K."/>
            <person name="Lamour K.H."/>
            <person name="Lee M.K."/>
            <person name="McDonald W.H."/>
            <person name="Medina M."/>
            <person name="Meijer H.J."/>
            <person name="Nordberg E.K."/>
            <person name="Maclean D.J."/>
            <person name="Ospina-Giraldo M.D."/>
            <person name="Morris P.F."/>
            <person name="Phuntumart V."/>
            <person name="Putnam N.H."/>
            <person name="Rash S."/>
            <person name="Rose J.K."/>
            <person name="Sakihama Y."/>
            <person name="Salamov A.A."/>
            <person name="Savidor A."/>
            <person name="Scheuring C.F."/>
            <person name="Smith B.M."/>
            <person name="Sobral B.W."/>
            <person name="Terry A."/>
            <person name="Torto-Alalibo T.A."/>
            <person name="Win J."/>
            <person name="Xu Z."/>
            <person name="Zhang H."/>
            <person name="Grigoriev I.V."/>
            <person name="Rokhsar D.S."/>
            <person name="Boore J.L."/>
        </authorList>
    </citation>
    <scope>NUCLEOTIDE SEQUENCE [LARGE SCALE GENOMIC DNA]</scope>
    <source>
        <strain evidence="3">Pr102</strain>
    </source>
</reference>
<feature type="region of interest" description="Disordered" evidence="1">
    <location>
        <begin position="42"/>
        <end position="132"/>
    </location>
</feature>
<dbReference type="HOGENOM" id="CLU_103985_0_0_1"/>
<dbReference type="InParanoid" id="H3GN98"/>
<dbReference type="EMBL" id="DS566025">
    <property type="status" value="NOT_ANNOTATED_CDS"/>
    <property type="molecule type" value="Genomic_DNA"/>
</dbReference>
<evidence type="ECO:0000313" key="2">
    <source>
        <dbReference type="EnsemblProtists" id="Phyra78060"/>
    </source>
</evidence>
<protein>
    <submittedName>
        <fullName evidence="2">Uncharacterized protein</fullName>
    </submittedName>
</protein>
<reference evidence="2" key="2">
    <citation type="submission" date="2015-06" db="UniProtKB">
        <authorList>
            <consortium name="EnsemblProtists"/>
        </authorList>
    </citation>
    <scope>IDENTIFICATION</scope>
    <source>
        <strain evidence="2">Pr102</strain>
    </source>
</reference>
<dbReference type="AlphaFoldDB" id="H3GN98"/>
<feature type="region of interest" description="Disordered" evidence="1">
    <location>
        <begin position="1"/>
        <end position="30"/>
    </location>
</feature>
<evidence type="ECO:0000313" key="3">
    <source>
        <dbReference type="Proteomes" id="UP000005238"/>
    </source>
</evidence>
<organism evidence="2 3">
    <name type="scientific">Phytophthora ramorum</name>
    <name type="common">Sudden oak death agent</name>
    <dbReference type="NCBI Taxonomy" id="164328"/>
    <lineage>
        <taxon>Eukaryota</taxon>
        <taxon>Sar</taxon>
        <taxon>Stramenopiles</taxon>
        <taxon>Oomycota</taxon>
        <taxon>Peronosporomycetes</taxon>
        <taxon>Peronosporales</taxon>
        <taxon>Peronosporaceae</taxon>
        <taxon>Phytophthora</taxon>
    </lineage>
</organism>
<proteinExistence type="predicted"/>
<feature type="compositionally biased region" description="Acidic residues" evidence="1">
    <location>
        <begin position="46"/>
        <end position="67"/>
    </location>
</feature>
<name>H3GN98_PHYRM</name>
<dbReference type="Proteomes" id="UP000005238">
    <property type="component" value="Unassembled WGS sequence"/>
</dbReference>
<sequence length="209" mass="22819">MVKGSTSPSDASPATVGGSPLAESSSTRVSVAAMEADVTWTVQFDAFDDDDQGREEEEEKDDEEKTEYDDVKSAAELRQEVEEMSLQVSRVGNPQPVERSLAAELSDDADDEQGLAPGDRPPLVSKATKNAETPKANRVLARLVEEIRTGSRWMNMFAPMYMCQAKWPELSEELSQPINSQTSRGHCAATPSDGLPMWPQAHQTCADDV</sequence>
<accession>H3GN98</accession>
<dbReference type="EnsemblProtists" id="Phyra78060">
    <property type="protein sequence ID" value="Phyra78060"/>
    <property type="gene ID" value="Phyra78060"/>
</dbReference>
<keyword evidence="3" id="KW-1185">Reference proteome</keyword>
<evidence type="ECO:0000256" key="1">
    <source>
        <dbReference type="SAM" id="MobiDB-lite"/>
    </source>
</evidence>
<dbReference type="OMA" id="RAMEYEC"/>
<feature type="compositionally biased region" description="Polar residues" evidence="1">
    <location>
        <begin position="1"/>
        <end position="12"/>
    </location>
</feature>
<feature type="compositionally biased region" description="Basic and acidic residues" evidence="1">
    <location>
        <begin position="68"/>
        <end position="81"/>
    </location>
</feature>